<organism evidence="6 7">
    <name type="scientific">Kineococcus endophyticus</name>
    <dbReference type="NCBI Taxonomy" id="1181883"/>
    <lineage>
        <taxon>Bacteria</taxon>
        <taxon>Bacillati</taxon>
        <taxon>Actinomycetota</taxon>
        <taxon>Actinomycetes</taxon>
        <taxon>Kineosporiales</taxon>
        <taxon>Kineosporiaceae</taxon>
        <taxon>Kineococcus</taxon>
    </lineage>
</organism>
<dbReference type="SUPFAM" id="SSF52540">
    <property type="entry name" value="P-loop containing nucleoside triphosphate hydrolases"/>
    <property type="match status" value="1"/>
</dbReference>
<dbReference type="GO" id="GO:0005524">
    <property type="term" value="F:ATP binding"/>
    <property type="evidence" value="ECO:0007669"/>
    <property type="project" value="UniProtKB-KW"/>
</dbReference>
<dbReference type="Gene3D" id="3.40.50.300">
    <property type="entry name" value="P-loop containing nucleotide triphosphate hydrolases"/>
    <property type="match status" value="1"/>
</dbReference>
<dbReference type="PANTHER" id="PTHR43335">
    <property type="entry name" value="ABC TRANSPORTER, ATP-BINDING PROTEIN"/>
    <property type="match status" value="1"/>
</dbReference>
<comment type="similarity">
    <text evidence="1">Belongs to the ABC transporter superfamily.</text>
</comment>
<dbReference type="Proteomes" id="UP001555826">
    <property type="component" value="Unassembled WGS sequence"/>
</dbReference>
<keyword evidence="3" id="KW-0547">Nucleotide-binding</keyword>
<keyword evidence="4 6" id="KW-0067">ATP-binding</keyword>
<name>A0ABV3P6R3_9ACTN</name>
<dbReference type="InterPro" id="IPR003593">
    <property type="entry name" value="AAA+_ATPase"/>
</dbReference>
<dbReference type="RefSeq" id="WP_367638341.1">
    <property type="nucleotide sequence ID" value="NZ_JBFNQN010000007.1"/>
</dbReference>
<feature type="domain" description="ABC transporter" evidence="5">
    <location>
        <begin position="12"/>
        <end position="242"/>
    </location>
</feature>
<dbReference type="Pfam" id="PF00005">
    <property type="entry name" value="ABC_tran"/>
    <property type="match status" value="1"/>
</dbReference>
<dbReference type="SMART" id="SM00382">
    <property type="entry name" value="AAA"/>
    <property type="match status" value="1"/>
</dbReference>
<evidence type="ECO:0000313" key="6">
    <source>
        <dbReference type="EMBL" id="MEW9265316.1"/>
    </source>
</evidence>
<reference evidence="6 7" key="1">
    <citation type="submission" date="2024-07" db="EMBL/GenBank/DDBJ databases">
        <authorList>
            <person name="Thanompreechachai J."/>
            <person name="Duangmal K."/>
        </authorList>
    </citation>
    <scope>NUCLEOTIDE SEQUENCE [LARGE SCALE GENOMIC DNA]</scope>
    <source>
        <strain evidence="6 7">KCTC 19886</strain>
    </source>
</reference>
<comment type="caution">
    <text evidence="6">The sequence shown here is derived from an EMBL/GenBank/DDBJ whole genome shotgun (WGS) entry which is preliminary data.</text>
</comment>
<dbReference type="EMBL" id="JBFNQN010000007">
    <property type="protein sequence ID" value="MEW9265316.1"/>
    <property type="molecule type" value="Genomic_DNA"/>
</dbReference>
<proteinExistence type="inferred from homology"/>
<dbReference type="InterPro" id="IPR003439">
    <property type="entry name" value="ABC_transporter-like_ATP-bd"/>
</dbReference>
<evidence type="ECO:0000256" key="2">
    <source>
        <dbReference type="ARBA" id="ARBA00022448"/>
    </source>
</evidence>
<gene>
    <name evidence="6" type="ORF">AB1207_11205</name>
</gene>
<evidence type="ECO:0000259" key="5">
    <source>
        <dbReference type="PROSITE" id="PS50893"/>
    </source>
</evidence>
<evidence type="ECO:0000313" key="7">
    <source>
        <dbReference type="Proteomes" id="UP001555826"/>
    </source>
</evidence>
<protein>
    <submittedName>
        <fullName evidence="6">ABC transporter ATP-binding protein</fullName>
    </submittedName>
</protein>
<dbReference type="PANTHER" id="PTHR43335:SF2">
    <property type="entry name" value="ABC TRANSPORTER, ATP-BINDING PROTEIN"/>
    <property type="match status" value="1"/>
</dbReference>
<evidence type="ECO:0000256" key="3">
    <source>
        <dbReference type="ARBA" id="ARBA00022741"/>
    </source>
</evidence>
<dbReference type="InterPro" id="IPR027417">
    <property type="entry name" value="P-loop_NTPase"/>
</dbReference>
<dbReference type="PROSITE" id="PS50893">
    <property type="entry name" value="ABC_TRANSPORTER_2"/>
    <property type="match status" value="1"/>
</dbReference>
<keyword evidence="2" id="KW-0813">Transport</keyword>
<sequence length="317" mass="33120">MDGPAGLRHPVLECVDVGKRFGAVQALDGLTMSLGAGATGLLGANGAGKSTLLRTALGLTRPDRGSVRILGLDTVRERSEVRRRVGFMPEHPCLPNDMSAQDVCVALARMRGLGRRDAVRRTSEVLFAVGLEEERRRPVGSYSLGMQQRTKLAQALVHGPDVVLLDEPTSGLDPAGREEMLAIVRRLSTELGIRVVASSHVLDDIERTCDEVVVLRSGTLAAQRPVVVGHDPSGPAELRVSGDVGAFAAALEPRVAAFGVSLAPTPTGDIGLSSSPDAALDAVRDLAAELGVGVERLAPAARGLEDVVVDAMAGGTR</sequence>
<keyword evidence="7" id="KW-1185">Reference proteome</keyword>
<dbReference type="CDD" id="cd03230">
    <property type="entry name" value="ABC_DR_subfamily_A"/>
    <property type="match status" value="1"/>
</dbReference>
<evidence type="ECO:0000256" key="4">
    <source>
        <dbReference type="ARBA" id="ARBA00022840"/>
    </source>
</evidence>
<evidence type="ECO:0000256" key="1">
    <source>
        <dbReference type="ARBA" id="ARBA00005417"/>
    </source>
</evidence>
<accession>A0ABV3P6R3</accession>